<dbReference type="GeneID" id="104743569"/>
<evidence type="ECO:0000259" key="1">
    <source>
        <dbReference type="Pfam" id="PF07734"/>
    </source>
</evidence>
<dbReference type="InterPro" id="IPR006527">
    <property type="entry name" value="F-box-assoc_dom_typ1"/>
</dbReference>
<dbReference type="InterPro" id="IPR050233">
    <property type="entry name" value="A_thaliana_F-box"/>
</dbReference>
<dbReference type="Proteomes" id="UP000694864">
    <property type="component" value="Chromosome 14"/>
</dbReference>
<evidence type="ECO:0000313" key="2">
    <source>
        <dbReference type="Proteomes" id="UP000694864"/>
    </source>
</evidence>
<dbReference type="RefSeq" id="XP_010462936.2">
    <property type="nucleotide sequence ID" value="XM_010464634.2"/>
</dbReference>
<keyword evidence="2" id="KW-1185">Reference proteome</keyword>
<dbReference type="PANTHER" id="PTHR47993">
    <property type="entry name" value="OS09G0372900 PROTEIN-RELATED"/>
    <property type="match status" value="1"/>
</dbReference>
<accession>A0ABM0VY80</accession>
<organism evidence="2 3">
    <name type="scientific">Camelina sativa</name>
    <name type="common">False flax</name>
    <name type="synonym">Myagrum sativum</name>
    <dbReference type="NCBI Taxonomy" id="90675"/>
    <lineage>
        <taxon>Eukaryota</taxon>
        <taxon>Viridiplantae</taxon>
        <taxon>Streptophyta</taxon>
        <taxon>Embryophyta</taxon>
        <taxon>Tracheophyta</taxon>
        <taxon>Spermatophyta</taxon>
        <taxon>Magnoliopsida</taxon>
        <taxon>eudicotyledons</taxon>
        <taxon>Gunneridae</taxon>
        <taxon>Pentapetalae</taxon>
        <taxon>rosids</taxon>
        <taxon>malvids</taxon>
        <taxon>Brassicales</taxon>
        <taxon>Brassicaceae</taxon>
        <taxon>Camelineae</taxon>
        <taxon>Camelina</taxon>
    </lineage>
</organism>
<dbReference type="NCBIfam" id="TIGR01640">
    <property type="entry name" value="F_box_assoc_1"/>
    <property type="match status" value="2"/>
</dbReference>
<name>A0ABM0VY80_CAMSA</name>
<dbReference type="Pfam" id="PF07734">
    <property type="entry name" value="FBA_1"/>
    <property type="match status" value="1"/>
</dbReference>
<dbReference type="PANTHER" id="PTHR47993:SF147">
    <property type="entry name" value="F-BOX ASSOCIATED DOMAIN-CONTAINING PROTEIN"/>
    <property type="match status" value="1"/>
</dbReference>
<gene>
    <name evidence="3" type="primary">LOC104743569</name>
</gene>
<reference evidence="2" key="1">
    <citation type="journal article" date="2014" name="Nat. Commun.">
        <title>The emerging biofuel crop Camelina sativa retains a highly undifferentiated hexaploid genome structure.</title>
        <authorList>
            <person name="Kagale S."/>
            <person name="Koh C."/>
            <person name="Nixon J."/>
            <person name="Bollina V."/>
            <person name="Clarke W.E."/>
            <person name="Tuteja R."/>
            <person name="Spillane C."/>
            <person name="Robinson S.J."/>
            <person name="Links M.G."/>
            <person name="Clarke C."/>
            <person name="Higgins E.E."/>
            <person name="Huebert T."/>
            <person name="Sharpe A.G."/>
            <person name="Parkin I.A."/>
        </authorList>
    </citation>
    <scope>NUCLEOTIDE SEQUENCE [LARGE SCALE GENOMIC DNA]</scope>
    <source>
        <strain evidence="2">cv. DH55</strain>
    </source>
</reference>
<proteinExistence type="predicted"/>
<feature type="domain" description="F-box associated beta-propeller type 1" evidence="1">
    <location>
        <begin position="1"/>
        <end position="357"/>
    </location>
</feature>
<evidence type="ECO:0000313" key="3">
    <source>
        <dbReference type="RefSeq" id="XP_010462936.2"/>
    </source>
</evidence>
<protein>
    <submittedName>
        <fullName evidence="3">F-box/kelch-repeat protein At1g24800-like</fullName>
    </submittedName>
</protein>
<dbReference type="InterPro" id="IPR017451">
    <property type="entry name" value="F-box-assoc_interact_dom"/>
</dbReference>
<sequence length="358" mass="40881">MNSKVCSLRFHLCRSSKDKEEEEEDLVDISIKQVDLLNQVEISKVYHCNGLLLCVVKDNSRLVVWNPYLEQTKWIGPRKDFHWLDSYALGYDIDGKHKILRFFDIFEERPSVYEIYDLSSSSWRVLEVTPDWDVDPSQGGVSVKGNTYFFARESTLAPGFSGGEDQGNGDVMIDYSELKDFLLCFDFTREIFGRRLPLPFHTSGLDTVTLSCVREEQLAVLYQEESGHDTLCNIVHIWVTTRIEANSVSWSKFLNVEMRPFSLTGVRFDEYTGGNFFIDEEERVAVVFDIDGYLSRGPNTVRYHTAFIIGEDGYFKSLSLGVAPRVAEPCHLSGYVPEVYCPPLVCSSSYLPSLVQLN</sequence>
<reference evidence="3" key="2">
    <citation type="submission" date="2025-08" db="UniProtKB">
        <authorList>
            <consortium name="RefSeq"/>
        </authorList>
    </citation>
    <scope>IDENTIFICATION</scope>
    <source>
        <tissue evidence="3">Leaf</tissue>
    </source>
</reference>